<dbReference type="PANTHER" id="PTHR12993:SF30">
    <property type="entry name" value="N-ACETYL-ALPHA-D-GLUCOSAMINYL L-MALATE DEACETYLASE 1"/>
    <property type="match status" value="1"/>
</dbReference>
<sequence>MVDVVIVGAHPDDIELGFGGAAAKFIAVGYEVAFIDLTNGEPTPFGDPATRAREAAKSAELLGVKTRITLDLPNRELIDTITARHKVAEVYRKLKPEILFIQGGQDAHPDHLAGSAIAAKARFDAKLTKTDIPGEPWFPKKLFHYLASHLKLHVKPSFILDVSDTFERKLDAVRVYKSQFKAGGKEEEMTGMIRKMGAYYGHLIGVDYGEPVFCDEEIGLKDIRDILI</sequence>
<organism evidence="1">
    <name type="scientific">hydrothermal vent metagenome</name>
    <dbReference type="NCBI Taxonomy" id="652676"/>
    <lineage>
        <taxon>unclassified sequences</taxon>
        <taxon>metagenomes</taxon>
        <taxon>ecological metagenomes</taxon>
    </lineage>
</organism>
<dbReference type="GO" id="GO:0019213">
    <property type="term" value="F:deacetylase activity"/>
    <property type="evidence" value="ECO:0007669"/>
    <property type="project" value="InterPro"/>
</dbReference>
<dbReference type="Gene3D" id="3.40.50.10320">
    <property type="entry name" value="LmbE-like"/>
    <property type="match status" value="1"/>
</dbReference>
<dbReference type="SUPFAM" id="SSF102588">
    <property type="entry name" value="LmbE-like"/>
    <property type="match status" value="1"/>
</dbReference>
<dbReference type="EMBL" id="UOGA01000232">
    <property type="protein sequence ID" value="VAX22865.1"/>
    <property type="molecule type" value="Genomic_DNA"/>
</dbReference>
<protein>
    <recommendedName>
        <fullName evidence="2">N-acetylglucosaminyl-L-malate N-acetyl hydrolase</fullName>
    </recommendedName>
</protein>
<dbReference type="Pfam" id="PF02585">
    <property type="entry name" value="PIG-L"/>
    <property type="match status" value="1"/>
</dbReference>
<name>A0A3B1CUQ9_9ZZZZ</name>
<reference evidence="1" key="1">
    <citation type="submission" date="2018-06" db="EMBL/GenBank/DDBJ databases">
        <authorList>
            <person name="Zhirakovskaya E."/>
        </authorList>
    </citation>
    <scope>NUCLEOTIDE SEQUENCE</scope>
</reference>
<dbReference type="InterPro" id="IPR003737">
    <property type="entry name" value="GlcNAc_PI_deacetylase-related"/>
</dbReference>
<gene>
    <name evidence="1" type="ORF">MNBD_NITROSPINAE04-696</name>
</gene>
<evidence type="ECO:0008006" key="2">
    <source>
        <dbReference type="Google" id="ProtNLM"/>
    </source>
</evidence>
<evidence type="ECO:0000313" key="1">
    <source>
        <dbReference type="EMBL" id="VAX22865.1"/>
    </source>
</evidence>
<dbReference type="GO" id="GO:0016811">
    <property type="term" value="F:hydrolase activity, acting on carbon-nitrogen (but not peptide) bonds, in linear amides"/>
    <property type="evidence" value="ECO:0007669"/>
    <property type="project" value="TreeGrafter"/>
</dbReference>
<dbReference type="InterPro" id="IPR024078">
    <property type="entry name" value="LmbE-like_dom_sf"/>
</dbReference>
<dbReference type="NCBIfam" id="TIGR04001">
    <property type="entry name" value="thiol_BshB1"/>
    <property type="match status" value="1"/>
</dbReference>
<dbReference type="InterPro" id="IPR023842">
    <property type="entry name" value="Bacillithiol_biosynth_BshB1"/>
</dbReference>
<dbReference type="AlphaFoldDB" id="A0A3B1CUQ9"/>
<proteinExistence type="predicted"/>
<accession>A0A3B1CUQ9</accession>
<dbReference type="GO" id="GO:0071793">
    <property type="term" value="P:bacillithiol biosynthetic process"/>
    <property type="evidence" value="ECO:0007669"/>
    <property type="project" value="InterPro"/>
</dbReference>
<dbReference type="PANTHER" id="PTHR12993">
    <property type="entry name" value="N-ACETYLGLUCOSAMINYL-PHOSPHATIDYLINOSITOL DE-N-ACETYLASE-RELATED"/>
    <property type="match status" value="1"/>
</dbReference>